<keyword evidence="4" id="KW-1133">Transmembrane helix</keyword>
<dbReference type="PANTHER" id="PTHR24365">
    <property type="entry name" value="TOLL-LIKE RECEPTOR"/>
    <property type="match status" value="1"/>
</dbReference>
<keyword evidence="2" id="KW-0812">Transmembrane</keyword>
<dbReference type="RefSeq" id="WP_155611702.1">
    <property type="nucleotide sequence ID" value="NZ_WNZW01000005.1"/>
</dbReference>
<dbReference type="GO" id="GO:0005886">
    <property type="term" value="C:plasma membrane"/>
    <property type="evidence" value="ECO:0007669"/>
    <property type="project" value="TreeGrafter"/>
</dbReference>
<reference evidence="7 8" key="1">
    <citation type="submission" date="2019-11" db="EMBL/GenBank/DDBJ databases">
        <title>Draft genome sequences of five Paenibacillus species of dairy origin.</title>
        <authorList>
            <person name="Olajide A.M."/>
            <person name="Chen S."/>
            <person name="Lapointe G."/>
        </authorList>
    </citation>
    <scope>NUCLEOTIDE SEQUENCE [LARGE SCALE GENOMIC DNA]</scope>
    <source>
        <strain evidence="7 8">12CR55</strain>
    </source>
</reference>
<dbReference type="PANTHER" id="PTHR24365:SF541">
    <property type="entry name" value="PROTEIN TOLL-RELATED"/>
    <property type="match status" value="1"/>
</dbReference>
<gene>
    <name evidence="7" type="ORF">GNP95_15070</name>
</gene>
<dbReference type="GO" id="GO:0038023">
    <property type="term" value="F:signaling receptor activity"/>
    <property type="evidence" value="ECO:0007669"/>
    <property type="project" value="TreeGrafter"/>
</dbReference>
<evidence type="ECO:0000256" key="4">
    <source>
        <dbReference type="ARBA" id="ARBA00022989"/>
    </source>
</evidence>
<dbReference type="EMBL" id="WNZW01000005">
    <property type="protein sequence ID" value="MUG46313.1"/>
    <property type="molecule type" value="Genomic_DNA"/>
</dbReference>
<keyword evidence="5" id="KW-0472">Membrane</keyword>
<keyword evidence="3" id="KW-0732">Signal</keyword>
<dbReference type="InterPro" id="IPR000157">
    <property type="entry name" value="TIR_dom"/>
</dbReference>
<dbReference type="Pfam" id="PF13676">
    <property type="entry name" value="TIR_2"/>
    <property type="match status" value="1"/>
</dbReference>
<evidence type="ECO:0000256" key="2">
    <source>
        <dbReference type="ARBA" id="ARBA00022692"/>
    </source>
</evidence>
<comment type="caution">
    <text evidence="7">The sequence shown here is derived from an EMBL/GenBank/DDBJ whole genome shotgun (WGS) entry which is preliminary data.</text>
</comment>
<dbReference type="Gene3D" id="3.40.50.10140">
    <property type="entry name" value="Toll/interleukin-1 receptor homology (TIR) domain"/>
    <property type="match status" value="1"/>
</dbReference>
<dbReference type="SUPFAM" id="SSF52200">
    <property type="entry name" value="Toll/Interleukin receptor TIR domain"/>
    <property type="match status" value="1"/>
</dbReference>
<evidence type="ECO:0000313" key="8">
    <source>
        <dbReference type="Proteomes" id="UP000447876"/>
    </source>
</evidence>
<accession>A0A7X2Z3H8</accession>
<dbReference type="Proteomes" id="UP000447876">
    <property type="component" value="Unassembled WGS sequence"/>
</dbReference>
<organism evidence="7 8">
    <name type="scientific">Paenibacillus woosongensis</name>
    <dbReference type="NCBI Taxonomy" id="307580"/>
    <lineage>
        <taxon>Bacteria</taxon>
        <taxon>Bacillati</taxon>
        <taxon>Bacillota</taxon>
        <taxon>Bacilli</taxon>
        <taxon>Bacillales</taxon>
        <taxon>Paenibacillaceae</taxon>
        <taxon>Paenibacillus</taxon>
    </lineage>
</organism>
<dbReference type="OrthoDB" id="8435646at2"/>
<evidence type="ECO:0000313" key="7">
    <source>
        <dbReference type="EMBL" id="MUG46313.1"/>
    </source>
</evidence>
<dbReference type="AlphaFoldDB" id="A0A7X2Z3H8"/>
<name>A0A7X2Z3H8_9BACL</name>
<dbReference type="InterPro" id="IPR035897">
    <property type="entry name" value="Toll_tir_struct_dom_sf"/>
</dbReference>
<comment type="subcellular location">
    <subcellularLocation>
        <location evidence="1">Membrane</location>
    </subcellularLocation>
</comment>
<evidence type="ECO:0000256" key="3">
    <source>
        <dbReference type="ARBA" id="ARBA00022729"/>
    </source>
</evidence>
<feature type="domain" description="TIR" evidence="6">
    <location>
        <begin position="137"/>
        <end position="269"/>
    </location>
</feature>
<evidence type="ECO:0000259" key="6">
    <source>
        <dbReference type="PROSITE" id="PS50104"/>
    </source>
</evidence>
<protein>
    <submittedName>
        <fullName evidence="7">TIR domain-containing protein</fullName>
    </submittedName>
</protein>
<evidence type="ECO:0000256" key="1">
    <source>
        <dbReference type="ARBA" id="ARBA00004370"/>
    </source>
</evidence>
<evidence type="ECO:0000256" key="5">
    <source>
        <dbReference type="ARBA" id="ARBA00023136"/>
    </source>
</evidence>
<dbReference type="GO" id="GO:0007165">
    <property type="term" value="P:signal transduction"/>
    <property type="evidence" value="ECO:0007669"/>
    <property type="project" value="InterPro"/>
</dbReference>
<sequence>MTKQLERNYVWECDFGERTHLKPIIKKLLDEQDASSLQMVSLMVNHNVYNLEFFIVFSYDNPIIGQIDRMKDMMIGSGVRYRPDITYDELFSELEHSRFNLMTLIDSQQVDVMYDQNFQYIERREVAKIISMRPLGKKLPVFISHTSKNKPFVEEIIAYLNAANLPVWYDDINIDFGESIVNKVQEGIKDSGAVIFWVTNDFLKSNWCQIEMESFLARLAGKNDILILTIVFEDVNIDELPLFIVGRKFLKVSSTDTINQIAMKLIPTLQKYFKEKMIN</sequence>
<proteinExistence type="predicted"/>
<dbReference type="PROSITE" id="PS50104">
    <property type="entry name" value="TIR"/>
    <property type="match status" value="1"/>
</dbReference>